<dbReference type="EMBL" id="JBHUDB010000027">
    <property type="protein sequence ID" value="MFD1572372.1"/>
    <property type="molecule type" value="Genomic_DNA"/>
</dbReference>
<dbReference type="Proteomes" id="UP001597185">
    <property type="component" value="Unassembled WGS sequence"/>
</dbReference>
<dbReference type="PANTHER" id="PTHR38074:SF1">
    <property type="entry name" value="ALTERED INHERITANCE OF MITOCHONDRIA PROTEIN 24, MITOCHONDRIAL"/>
    <property type="match status" value="1"/>
</dbReference>
<dbReference type="Pfam" id="PF01987">
    <property type="entry name" value="AIM24"/>
    <property type="match status" value="1"/>
</dbReference>
<dbReference type="PANTHER" id="PTHR38074">
    <property type="entry name" value="ALTERED INHERITANCE OF MITOCHONDRIA PROTEIN 24, MITOCHONDRIAL"/>
    <property type="match status" value="1"/>
</dbReference>
<gene>
    <name evidence="2" type="ORF">ACFR9T_17630</name>
</gene>
<dbReference type="SUPFAM" id="SSF51219">
    <property type="entry name" value="TRAP-like"/>
    <property type="match status" value="1"/>
</dbReference>
<keyword evidence="3" id="KW-1185">Reference proteome</keyword>
<comment type="caution">
    <text evidence="2">The sequence shown here is derived from an EMBL/GenBank/DDBJ whole genome shotgun (WGS) entry which is preliminary data.</text>
</comment>
<organism evidence="2 3">
    <name type="scientific">Halorubrum laminariae</name>
    <dbReference type="NCBI Taxonomy" id="1433523"/>
    <lineage>
        <taxon>Archaea</taxon>
        <taxon>Methanobacteriati</taxon>
        <taxon>Methanobacteriota</taxon>
        <taxon>Stenosarchaea group</taxon>
        <taxon>Halobacteria</taxon>
        <taxon>Halobacteriales</taxon>
        <taxon>Haloferacaceae</taxon>
        <taxon>Halorubrum</taxon>
    </lineage>
</organism>
<dbReference type="RefSeq" id="WP_256418684.1">
    <property type="nucleotide sequence ID" value="NZ_JANHDL010000007.1"/>
</dbReference>
<feature type="region of interest" description="Disordered" evidence="1">
    <location>
        <begin position="1"/>
        <end position="20"/>
    </location>
</feature>
<dbReference type="AlphaFoldDB" id="A0ABD6C6A6"/>
<name>A0ABD6C6A6_9EURY</name>
<evidence type="ECO:0000256" key="1">
    <source>
        <dbReference type="SAM" id="MobiDB-lite"/>
    </source>
</evidence>
<dbReference type="InterPro" id="IPR036983">
    <property type="entry name" value="AIM24_sf"/>
</dbReference>
<proteinExistence type="predicted"/>
<accession>A0ABD6C6A6</accession>
<reference evidence="2 3" key="1">
    <citation type="journal article" date="2019" name="Int. J. Syst. Evol. Microbiol.">
        <title>The Global Catalogue of Microorganisms (GCM) 10K type strain sequencing project: providing services to taxonomists for standard genome sequencing and annotation.</title>
        <authorList>
            <consortium name="The Broad Institute Genomics Platform"/>
            <consortium name="The Broad Institute Genome Sequencing Center for Infectious Disease"/>
            <person name="Wu L."/>
            <person name="Ma J."/>
        </authorList>
    </citation>
    <scope>NUCLEOTIDE SEQUENCE [LARGE SCALE GENOMIC DNA]</scope>
    <source>
        <strain evidence="2 3">CGMCC 1.12689</strain>
    </source>
</reference>
<evidence type="ECO:0000313" key="2">
    <source>
        <dbReference type="EMBL" id="MFD1572372.1"/>
    </source>
</evidence>
<evidence type="ECO:0000313" key="3">
    <source>
        <dbReference type="Proteomes" id="UP001597185"/>
    </source>
</evidence>
<dbReference type="Gene3D" id="3.60.160.10">
    <property type="entry name" value="Mitochondrial biogenesis AIM24"/>
    <property type="match status" value="1"/>
</dbReference>
<protein>
    <submittedName>
        <fullName evidence="2">AIM24 family protein</fullName>
    </submittedName>
</protein>
<sequence>MNLDQFTAANASTESADPFERENSYTLDVAVDGTVMAKAGSMIAYTGDISFTGKASAEGGITGLLKEAATGEGTPIMAVEGQGHVYFADGGKKVQVVELDAGESITVNGEDVLAFEDSLSYEISTIDSLAGSFAGGFSNVYLQGPGYVALTTHGDPIVLEPPVATDPSATVAWSETAPNVEVNRSLSDMIGQESGERYQMRFDGTDGFVIVQPYEEHV</sequence>
<dbReference type="InterPro" id="IPR002838">
    <property type="entry name" value="AIM24"/>
</dbReference>
<feature type="compositionally biased region" description="Polar residues" evidence="1">
    <location>
        <begin position="1"/>
        <end position="15"/>
    </location>
</feature>
<dbReference type="InterPro" id="IPR016031">
    <property type="entry name" value="Trp_RNA-bd_attenuator-like_dom"/>
</dbReference>